<evidence type="ECO:0000256" key="4">
    <source>
        <dbReference type="ARBA" id="ARBA00022989"/>
    </source>
</evidence>
<evidence type="ECO:0000256" key="6">
    <source>
        <dbReference type="SAM" id="Phobius"/>
    </source>
</evidence>
<evidence type="ECO:0000256" key="3">
    <source>
        <dbReference type="ARBA" id="ARBA00022692"/>
    </source>
</evidence>
<sequence length="340" mass="35531">MSATPPVPPGTVHRWTPVSRTASAALGTLVLALAFAPFVFAPEVTAKLTGLFVLVIVAAMWNALSGYAGLVSVGQQGFIGLGAYGVFVLVDRGMSPFTAIVLAALLAGAVAVPTSFLAFRLTGGQFAIGMWAIAEFFRLVVVNTPSLGGGSGRSLTDLSTADPAVRQAQVYWLALALMSLLLLAVFLLLRSRTGAALEAIRDDPAGAASVGVRVTSAKRLVFVLAAVGCGAAGGLILANSLRVQPDSIFGVQWSAYMIFMVVIGGLGTFEGPIVGAIVFFLVQDWFGDNGGTWYLIGLGALAICMTLWMPQGLWGTVARRRDLELLPVGYRVRTPAVRSV</sequence>
<feature type="transmembrane region" description="Helical" evidence="6">
    <location>
        <begin position="20"/>
        <end position="41"/>
    </location>
</feature>
<comment type="caution">
    <text evidence="7">The sequence shown here is derived from an EMBL/GenBank/DDBJ whole genome shotgun (WGS) entry which is preliminary data.</text>
</comment>
<keyword evidence="5 6" id="KW-0472">Membrane</keyword>
<evidence type="ECO:0000313" key="8">
    <source>
        <dbReference type="Proteomes" id="UP001365781"/>
    </source>
</evidence>
<feature type="transmembrane region" description="Helical" evidence="6">
    <location>
        <begin position="220"/>
        <end position="241"/>
    </location>
</feature>
<dbReference type="InterPro" id="IPR043428">
    <property type="entry name" value="LivM-like"/>
</dbReference>
<keyword evidence="3 6" id="KW-0812">Transmembrane</keyword>
<dbReference type="Proteomes" id="UP001365781">
    <property type="component" value="Unassembled WGS sequence"/>
</dbReference>
<reference evidence="7 8" key="1">
    <citation type="submission" date="2024-03" db="EMBL/GenBank/DDBJ databases">
        <title>First Report of Pectobacterium brasiliscabiei causing potato scab in china.</title>
        <authorList>
            <person name="Handique U."/>
        </authorList>
    </citation>
    <scope>NUCLEOTIDE SEQUENCE [LARGE SCALE GENOMIC DNA]</scope>
    <source>
        <strain evidence="7 8">ZRIMU1503</strain>
    </source>
</reference>
<feature type="transmembrane region" description="Helical" evidence="6">
    <location>
        <begin position="97"/>
        <end position="119"/>
    </location>
</feature>
<comment type="subcellular location">
    <subcellularLocation>
        <location evidence="1">Cell membrane</location>
        <topology evidence="1">Multi-pass membrane protein</topology>
    </subcellularLocation>
</comment>
<keyword evidence="8" id="KW-1185">Reference proteome</keyword>
<keyword evidence="2" id="KW-1003">Cell membrane</keyword>
<evidence type="ECO:0000313" key="7">
    <source>
        <dbReference type="EMBL" id="MEI5612217.1"/>
    </source>
</evidence>
<dbReference type="PANTHER" id="PTHR30482:SF17">
    <property type="entry name" value="ABC TRANSPORTER ATP-BINDING PROTEIN"/>
    <property type="match status" value="1"/>
</dbReference>
<keyword evidence="4 6" id="KW-1133">Transmembrane helix</keyword>
<evidence type="ECO:0000256" key="1">
    <source>
        <dbReference type="ARBA" id="ARBA00004651"/>
    </source>
</evidence>
<feature type="transmembrane region" description="Helical" evidence="6">
    <location>
        <begin position="48"/>
        <end position="67"/>
    </location>
</feature>
<feature type="transmembrane region" description="Helical" evidence="6">
    <location>
        <begin position="125"/>
        <end position="149"/>
    </location>
</feature>
<accession>A0ABU8GGA7</accession>
<dbReference type="RefSeq" id="WP_336541603.1">
    <property type="nucleotide sequence ID" value="NZ_JBBAYL010000007.1"/>
</dbReference>
<dbReference type="PANTHER" id="PTHR30482">
    <property type="entry name" value="HIGH-AFFINITY BRANCHED-CHAIN AMINO ACID TRANSPORT SYSTEM PERMEASE"/>
    <property type="match status" value="1"/>
</dbReference>
<protein>
    <submittedName>
        <fullName evidence="7">Branched-chain amino acid ABC transporter permease</fullName>
    </submittedName>
</protein>
<dbReference type="Pfam" id="PF02653">
    <property type="entry name" value="BPD_transp_2"/>
    <property type="match status" value="1"/>
</dbReference>
<evidence type="ECO:0000256" key="2">
    <source>
        <dbReference type="ARBA" id="ARBA00022475"/>
    </source>
</evidence>
<dbReference type="InterPro" id="IPR001851">
    <property type="entry name" value="ABC_transp_permease"/>
</dbReference>
<feature type="transmembrane region" description="Helical" evidence="6">
    <location>
        <begin position="293"/>
        <end position="314"/>
    </location>
</feature>
<feature type="transmembrane region" description="Helical" evidence="6">
    <location>
        <begin position="170"/>
        <end position="189"/>
    </location>
</feature>
<organism evidence="7 8">
    <name type="scientific">Streptomyces brasiliscabiei</name>
    <dbReference type="NCBI Taxonomy" id="2736302"/>
    <lineage>
        <taxon>Bacteria</taxon>
        <taxon>Bacillati</taxon>
        <taxon>Actinomycetota</taxon>
        <taxon>Actinomycetes</taxon>
        <taxon>Kitasatosporales</taxon>
        <taxon>Streptomycetaceae</taxon>
        <taxon>Streptomyces</taxon>
    </lineage>
</organism>
<proteinExistence type="predicted"/>
<evidence type="ECO:0000256" key="5">
    <source>
        <dbReference type="ARBA" id="ARBA00023136"/>
    </source>
</evidence>
<dbReference type="CDD" id="cd06581">
    <property type="entry name" value="TM_PBP1_LivM_like"/>
    <property type="match status" value="1"/>
</dbReference>
<feature type="transmembrane region" description="Helical" evidence="6">
    <location>
        <begin position="253"/>
        <end position="281"/>
    </location>
</feature>
<name>A0ABU8GGA7_9ACTN</name>
<dbReference type="EMBL" id="JBBAYM010000016">
    <property type="protein sequence ID" value="MEI5612217.1"/>
    <property type="molecule type" value="Genomic_DNA"/>
</dbReference>
<gene>
    <name evidence="7" type="ORF">WB403_23955</name>
</gene>